<dbReference type="EMBL" id="PPSX01000003">
    <property type="protein sequence ID" value="RZQ55063.1"/>
    <property type="molecule type" value="Genomic_DNA"/>
</dbReference>
<dbReference type="RefSeq" id="WP_130253702.1">
    <property type="nucleotide sequence ID" value="NZ_PNCM01000020.1"/>
</dbReference>
<dbReference type="Proteomes" id="UP000291338">
    <property type="component" value="Unassembled WGS sequence"/>
</dbReference>
<sequence>MKFALIAILAVLFSSPLLAQPEQIFLLRHSEKSTGNDPALTEQGQQRAKNIAQQLAIANPLQLFSTDYKRTQQTIAPLAKELALEVTIYNPKDLIQFASQLKQLKGNAVVVGHSNTTPQLIKHLSGYRVNIEEDEYNKLFELRLHNGRYELIRHNTSALAL</sequence>
<reference evidence="3 5" key="1">
    <citation type="submission" date="2017-12" db="EMBL/GenBank/DDBJ databases">
        <authorList>
            <person name="Paulsen S."/>
            <person name="Gram L.K."/>
        </authorList>
    </citation>
    <scope>NUCLEOTIDE SEQUENCE [LARGE SCALE GENOMIC DNA]</scope>
    <source>
        <strain evidence="3 5">S1189</strain>
    </source>
</reference>
<dbReference type="EMBL" id="PNCM01000020">
    <property type="protein sequence ID" value="TMP80745.1"/>
    <property type="molecule type" value="Genomic_DNA"/>
</dbReference>
<keyword evidence="1" id="KW-0732">Signal</keyword>
<dbReference type="Gene3D" id="3.40.50.1240">
    <property type="entry name" value="Phosphoglycerate mutase-like"/>
    <property type="match status" value="1"/>
</dbReference>
<dbReference type="Proteomes" id="UP000307362">
    <property type="component" value="Unassembled WGS sequence"/>
</dbReference>
<reference evidence="2 4" key="2">
    <citation type="submission" date="2018-01" db="EMBL/GenBank/DDBJ databases">
        <title>Co-occurrence of chitin degradation, pigmentation and bioactivity in marine Pseudoalteromonas.</title>
        <authorList>
            <person name="Paulsen S."/>
            <person name="Gram L."/>
            <person name="Machado H."/>
        </authorList>
    </citation>
    <scope>NUCLEOTIDE SEQUENCE [LARGE SCALE GENOMIC DNA]</scope>
    <source>
        <strain evidence="2 4">S3898</strain>
    </source>
</reference>
<dbReference type="AlphaFoldDB" id="A0A4Q7IRF0"/>
<accession>A0A4Q7IRF0</accession>
<dbReference type="InterPro" id="IPR013078">
    <property type="entry name" value="His_Pase_superF_clade-1"/>
</dbReference>
<dbReference type="Pfam" id="PF00300">
    <property type="entry name" value="His_Phos_1"/>
    <property type="match status" value="1"/>
</dbReference>
<dbReference type="SUPFAM" id="SSF53254">
    <property type="entry name" value="Phosphoglycerate mutase-like"/>
    <property type="match status" value="1"/>
</dbReference>
<reference evidence="5" key="3">
    <citation type="submission" date="2019-06" db="EMBL/GenBank/DDBJ databases">
        <title>Co-occurence of chitin degradation, pigmentation and bioactivity in marine Pseudoalteromonas.</title>
        <authorList>
            <person name="Sonnenschein E.C."/>
            <person name="Bech P.K."/>
        </authorList>
    </citation>
    <scope>NUCLEOTIDE SEQUENCE [LARGE SCALE GENOMIC DNA]</scope>
    <source>
        <strain evidence="5">S1189</strain>
    </source>
</reference>
<reference evidence="3" key="4">
    <citation type="submission" date="2019-09" db="EMBL/GenBank/DDBJ databases">
        <title>Co-occurence of chitin degradation, pigmentation and bioactivity in marine Pseudoalteromonas.</title>
        <authorList>
            <person name="Sonnenschein E.C."/>
            <person name="Bech P.K."/>
        </authorList>
    </citation>
    <scope>NUCLEOTIDE SEQUENCE</scope>
    <source>
        <strain evidence="3">S1189</strain>
    </source>
</reference>
<feature type="chain" id="PRO_5036357406" evidence="1">
    <location>
        <begin position="20"/>
        <end position="161"/>
    </location>
</feature>
<name>A0A4Q7IRF0_9GAMM</name>
<dbReference type="SMART" id="SM00855">
    <property type="entry name" value="PGAM"/>
    <property type="match status" value="1"/>
</dbReference>
<proteinExistence type="predicted"/>
<dbReference type="CDD" id="cd07067">
    <property type="entry name" value="HP_PGM_like"/>
    <property type="match status" value="1"/>
</dbReference>
<gene>
    <name evidence="2" type="ORF">C1E23_00560</name>
    <name evidence="3" type="ORF">CWB73_10025</name>
</gene>
<dbReference type="InterPro" id="IPR029033">
    <property type="entry name" value="His_PPase_superfam"/>
</dbReference>
<evidence type="ECO:0000313" key="5">
    <source>
        <dbReference type="Proteomes" id="UP000307362"/>
    </source>
</evidence>
<evidence type="ECO:0000256" key="1">
    <source>
        <dbReference type="SAM" id="SignalP"/>
    </source>
</evidence>
<organism evidence="2 4">
    <name type="scientific">Pseudoalteromonas phenolica</name>
    <dbReference type="NCBI Taxonomy" id="161398"/>
    <lineage>
        <taxon>Bacteria</taxon>
        <taxon>Pseudomonadati</taxon>
        <taxon>Pseudomonadota</taxon>
        <taxon>Gammaproteobacteria</taxon>
        <taxon>Alteromonadales</taxon>
        <taxon>Pseudoalteromonadaceae</taxon>
        <taxon>Pseudoalteromonas</taxon>
    </lineage>
</organism>
<evidence type="ECO:0000313" key="2">
    <source>
        <dbReference type="EMBL" id="RZQ55063.1"/>
    </source>
</evidence>
<evidence type="ECO:0000313" key="4">
    <source>
        <dbReference type="Proteomes" id="UP000291338"/>
    </source>
</evidence>
<comment type="caution">
    <text evidence="2">The sequence shown here is derived from an EMBL/GenBank/DDBJ whole genome shotgun (WGS) entry which is preliminary data.</text>
</comment>
<protein>
    <submittedName>
        <fullName evidence="2">Phosphohistidine phosphatase</fullName>
    </submittedName>
</protein>
<evidence type="ECO:0000313" key="3">
    <source>
        <dbReference type="EMBL" id="TMP80745.1"/>
    </source>
</evidence>
<feature type="signal peptide" evidence="1">
    <location>
        <begin position="1"/>
        <end position="19"/>
    </location>
</feature>
<dbReference type="OrthoDB" id="3296006at2"/>